<proteinExistence type="predicted"/>
<feature type="transmembrane region" description="Helical" evidence="1">
    <location>
        <begin position="16"/>
        <end position="35"/>
    </location>
</feature>
<sequence>MNRLQSLTDRMSKKDLLYGFVIVDMTILLIAVGVWKFHTSREVIDQISLGSAFTTILLAVVAMVYSYIQAYEASAQNRMVQEALIKISEKVDEFGKMKEELITLRHDTRSYNEHILESLNRFVKEASEHVDSIFEVLREKGLEVPEEVEKDIASSYRDKFNSELSAIRSRFMANQEKLLTRELIALVQNHLQKGYELTMLELVDLLVYEGVEFEGKELLEALTSLEQLGLLQIVPSERGRSVKII</sequence>
<gene>
    <name evidence="2" type="ORF">ACFQ4B_09645</name>
</gene>
<keyword evidence="1" id="KW-1133">Transmembrane helix</keyword>
<keyword evidence="1" id="KW-0812">Transmembrane</keyword>
<accession>A0ABW3UH98</accession>
<comment type="caution">
    <text evidence="2">The sequence shown here is derived from an EMBL/GenBank/DDBJ whole genome shotgun (WGS) entry which is preliminary data.</text>
</comment>
<dbReference type="Proteomes" id="UP001597180">
    <property type="component" value="Unassembled WGS sequence"/>
</dbReference>
<evidence type="ECO:0000313" key="3">
    <source>
        <dbReference type="Proteomes" id="UP001597180"/>
    </source>
</evidence>
<name>A0ABW3UH98_9BACL</name>
<protein>
    <submittedName>
        <fullName evidence="2">Uncharacterized protein</fullName>
    </submittedName>
</protein>
<keyword evidence="1" id="KW-0472">Membrane</keyword>
<dbReference type="EMBL" id="JBHTLU010000013">
    <property type="protein sequence ID" value="MFD1220383.1"/>
    <property type="molecule type" value="Genomic_DNA"/>
</dbReference>
<keyword evidence="3" id="KW-1185">Reference proteome</keyword>
<feature type="transmembrane region" description="Helical" evidence="1">
    <location>
        <begin position="47"/>
        <end position="68"/>
    </location>
</feature>
<evidence type="ECO:0000256" key="1">
    <source>
        <dbReference type="SAM" id="Phobius"/>
    </source>
</evidence>
<reference evidence="3" key="1">
    <citation type="journal article" date="2019" name="Int. J. Syst. Evol. Microbiol.">
        <title>The Global Catalogue of Microorganisms (GCM) 10K type strain sequencing project: providing services to taxonomists for standard genome sequencing and annotation.</title>
        <authorList>
            <consortium name="The Broad Institute Genomics Platform"/>
            <consortium name="The Broad Institute Genome Sequencing Center for Infectious Disease"/>
            <person name="Wu L."/>
            <person name="Ma J."/>
        </authorList>
    </citation>
    <scope>NUCLEOTIDE SEQUENCE [LARGE SCALE GENOMIC DNA]</scope>
    <source>
        <strain evidence="3">CCUG 53270</strain>
    </source>
</reference>
<organism evidence="2 3">
    <name type="scientific">Paenibacillus vulneris</name>
    <dbReference type="NCBI Taxonomy" id="1133364"/>
    <lineage>
        <taxon>Bacteria</taxon>
        <taxon>Bacillati</taxon>
        <taxon>Bacillota</taxon>
        <taxon>Bacilli</taxon>
        <taxon>Bacillales</taxon>
        <taxon>Paenibacillaceae</taxon>
        <taxon>Paenibacillus</taxon>
    </lineage>
</organism>
<dbReference type="RefSeq" id="WP_079914392.1">
    <property type="nucleotide sequence ID" value="NZ_BAABJG010000006.1"/>
</dbReference>
<evidence type="ECO:0000313" key="2">
    <source>
        <dbReference type="EMBL" id="MFD1220383.1"/>
    </source>
</evidence>